<dbReference type="EMBL" id="LSRQ01003715">
    <property type="protein sequence ID" value="OAY70907.1"/>
    <property type="molecule type" value="Genomic_DNA"/>
</dbReference>
<proteinExistence type="predicted"/>
<feature type="compositionally biased region" description="Basic and acidic residues" evidence="1">
    <location>
        <begin position="140"/>
        <end position="150"/>
    </location>
</feature>
<dbReference type="Proteomes" id="UP000092600">
    <property type="component" value="Unassembled WGS sequence"/>
</dbReference>
<dbReference type="AlphaFoldDB" id="A0A199V1F0"/>
<feature type="region of interest" description="Disordered" evidence="1">
    <location>
        <begin position="1"/>
        <end position="165"/>
    </location>
</feature>
<gene>
    <name evidence="2" type="ORF">ACMD2_25393</name>
</gene>
<feature type="non-terminal residue" evidence="2">
    <location>
        <position position="165"/>
    </location>
</feature>
<evidence type="ECO:0000313" key="2">
    <source>
        <dbReference type="EMBL" id="OAY70907.1"/>
    </source>
</evidence>
<sequence>MIDEEGDTPRVELRQQKRRGRSRSQSCHEEEATTIKLRKKTISARGRSVDDLTGNCHMSGVAHWVGYERGSSPPIGLGSESGEGRGSSSPVRFERDSSLPLSGLSHERGSSLGGYERGSSHPLDWESESGEGRGSSSPVRFERSRSEERGSSCLRHLSYELGEER</sequence>
<accession>A0A199V1F0</accession>
<reference evidence="2 3" key="1">
    <citation type="journal article" date="2016" name="DNA Res.">
        <title>The draft genome of MD-2 pineapple using hybrid error correction of long reads.</title>
        <authorList>
            <person name="Redwan R.M."/>
            <person name="Saidin A."/>
            <person name="Kumar S.V."/>
        </authorList>
    </citation>
    <scope>NUCLEOTIDE SEQUENCE [LARGE SCALE GENOMIC DNA]</scope>
    <source>
        <strain evidence="3">cv. MD2</strain>
        <tissue evidence="2">Leaf</tissue>
    </source>
</reference>
<name>A0A199V1F0_ANACO</name>
<comment type="caution">
    <text evidence="2">The sequence shown here is derived from an EMBL/GenBank/DDBJ whole genome shotgun (WGS) entry which is preliminary data.</text>
</comment>
<evidence type="ECO:0000256" key="1">
    <source>
        <dbReference type="SAM" id="MobiDB-lite"/>
    </source>
</evidence>
<protein>
    <submittedName>
        <fullName evidence="2">Uncharacterized protein</fullName>
    </submittedName>
</protein>
<organism evidence="2 3">
    <name type="scientific">Ananas comosus</name>
    <name type="common">Pineapple</name>
    <name type="synonym">Ananas ananas</name>
    <dbReference type="NCBI Taxonomy" id="4615"/>
    <lineage>
        <taxon>Eukaryota</taxon>
        <taxon>Viridiplantae</taxon>
        <taxon>Streptophyta</taxon>
        <taxon>Embryophyta</taxon>
        <taxon>Tracheophyta</taxon>
        <taxon>Spermatophyta</taxon>
        <taxon>Magnoliopsida</taxon>
        <taxon>Liliopsida</taxon>
        <taxon>Poales</taxon>
        <taxon>Bromeliaceae</taxon>
        <taxon>Bromelioideae</taxon>
        <taxon>Ananas</taxon>
    </lineage>
</organism>
<evidence type="ECO:0000313" key="3">
    <source>
        <dbReference type="Proteomes" id="UP000092600"/>
    </source>
</evidence>